<sequence length="98" mass="10289">MPAATARPPRRTRRSTRAPGKRTWPSGGATSRRERAPLDAFFDLIHAYHAALAAAEAVLPPADQLARMSFVRAGAEGLAVQSAEAIGGGPGVKRKVTS</sequence>
<proteinExistence type="predicted"/>
<evidence type="ECO:0000313" key="2">
    <source>
        <dbReference type="EMBL" id="SPQ25356.1"/>
    </source>
</evidence>
<dbReference type="AlphaFoldDB" id="A0A3S4BP14"/>
<gene>
    <name evidence="2" type="ORF">TT172_LOCUS7775</name>
</gene>
<dbReference type="Proteomes" id="UP000289323">
    <property type="component" value="Unassembled WGS sequence"/>
</dbReference>
<feature type="compositionally biased region" description="Basic residues" evidence="1">
    <location>
        <begin position="8"/>
        <end position="20"/>
    </location>
</feature>
<protein>
    <submittedName>
        <fullName evidence="2">7b9502ec-5073-4855-a68f-1887051eb90e</fullName>
    </submittedName>
</protein>
<organism evidence="2 3">
    <name type="scientific">Thermothielavioides terrestris</name>
    <dbReference type="NCBI Taxonomy" id="2587410"/>
    <lineage>
        <taxon>Eukaryota</taxon>
        <taxon>Fungi</taxon>
        <taxon>Dikarya</taxon>
        <taxon>Ascomycota</taxon>
        <taxon>Pezizomycotina</taxon>
        <taxon>Sordariomycetes</taxon>
        <taxon>Sordariomycetidae</taxon>
        <taxon>Sordariales</taxon>
        <taxon>Chaetomiaceae</taxon>
        <taxon>Thermothielavioides</taxon>
    </lineage>
</organism>
<dbReference type="EMBL" id="OUUZ01000015">
    <property type="protein sequence ID" value="SPQ25356.1"/>
    <property type="molecule type" value="Genomic_DNA"/>
</dbReference>
<name>A0A3S4BP14_9PEZI</name>
<feature type="region of interest" description="Disordered" evidence="1">
    <location>
        <begin position="1"/>
        <end position="32"/>
    </location>
</feature>
<reference evidence="2 3" key="1">
    <citation type="submission" date="2018-04" db="EMBL/GenBank/DDBJ databases">
        <authorList>
            <person name="Huttner S."/>
            <person name="Dainat J."/>
        </authorList>
    </citation>
    <scope>NUCLEOTIDE SEQUENCE [LARGE SCALE GENOMIC DNA]</scope>
</reference>
<evidence type="ECO:0000256" key="1">
    <source>
        <dbReference type="SAM" id="MobiDB-lite"/>
    </source>
</evidence>
<evidence type="ECO:0000313" key="3">
    <source>
        <dbReference type="Proteomes" id="UP000289323"/>
    </source>
</evidence>
<accession>A0A3S4BP14</accession>